<name>A0A540WIW2_9BACT</name>
<dbReference type="AlphaFoldDB" id="A0A540WIW2"/>
<dbReference type="GO" id="GO:0005576">
    <property type="term" value="C:extracellular region"/>
    <property type="evidence" value="ECO:0007669"/>
    <property type="project" value="UniProtKB-SubCell"/>
</dbReference>
<evidence type="ECO:0000313" key="6">
    <source>
        <dbReference type="EMBL" id="TQF08949.1"/>
    </source>
</evidence>
<gene>
    <name evidence="6" type="ORF">FJV41_47185</name>
</gene>
<dbReference type="EMBL" id="VIFM01000415">
    <property type="protein sequence ID" value="TQF08949.1"/>
    <property type="molecule type" value="Genomic_DNA"/>
</dbReference>
<feature type="domain" description="Carbohydrate-binding module family 96" evidence="5">
    <location>
        <begin position="37"/>
        <end position="190"/>
    </location>
</feature>
<dbReference type="Pfam" id="PF24517">
    <property type="entry name" value="CBM96"/>
    <property type="match status" value="3"/>
</dbReference>
<feature type="compositionally biased region" description="Basic and acidic residues" evidence="4">
    <location>
        <begin position="23"/>
        <end position="32"/>
    </location>
</feature>
<comment type="caution">
    <text evidence="6">The sequence shown here is derived from an EMBL/GenBank/DDBJ whole genome shotgun (WGS) entry which is preliminary data.</text>
</comment>
<keyword evidence="3" id="KW-0732">Signal</keyword>
<reference evidence="6 7" key="1">
    <citation type="submission" date="2019-06" db="EMBL/GenBank/DDBJ databases">
        <authorList>
            <person name="Livingstone P."/>
            <person name="Whitworth D."/>
        </authorList>
    </citation>
    <scope>NUCLEOTIDE SEQUENCE [LARGE SCALE GENOMIC DNA]</scope>
    <source>
        <strain evidence="6 7">AM401</strain>
    </source>
</reference>
<evidence type="ECO:0000256" key="2">
    <source>
        <dbReference type="ARBA" id="ARBA00022525"/>
    </source>
</evidence>
<organism evidence="6 7">
    <name type="scientific">Myxococcus llanfairpwllgwyngyllgogerychwyrndrobwllllantysiliogogogochensis</name>
    <dbReference type="NCBI Taxonomy" id="2590453"/>
    <lineage>
        <taxon>Bacteria</taxon>
        <taxon>Pseudomonadati</taxon>
        <taxon>Myxococcota</taxon>
        <taxon>Myxococcia</taxon>
        <taxon>Myxococcales</taxon>
        <taxon>Cystobacterineae</taxon>
        <taxon>Myxococcaceae</taxon>
        <taxon>Myxococcus</taxon>
    </lineage>
</organism>
<dbReference type="RefSeq" id="WP_141649181.1">
    <property type="nucleotide sequence ID" value="NZ_VIFM01000415.1"/>
</dbReference>
<keyword evidence="2" id="KW-0964">Secreted</keyword>
<evidence type="ECO:0000256" key="1">
    <source>
        <dbReference type="ARBA" id="ARBA00004613"/>
    </source>
</evidence>
<evidence type="ECO:0000256" key="3">
    <source>
        <dbReference type="ARBA" id="ARBA00022729"/>
    </source>
</evidence>
<feature type="region of interest" description="Disordered" evidence="4">
    <location>
        <begin position="1"/>
        <end position="32"/>
    </location>
</feature>
<dbReference type="Proteomes" id="UP000315369">
    <property type="component" value="Unassembled WGS sequence"/>
</dbReference>
<dbReference type="InterPro" id="IPR055372">
    <property type="entry name" value="CBM96"/>
</dbReference>
<dbReference type="NCBIfam" id="NF033679">
    <property type="entry name" value="DNRLRE_dom"/>
    <property type="match status" value="3"/>
</dbReference>
<accession>A0A540WIW2</accession>
<feature type="domain" description="Carbohydrate-binding module family 96" evidence="5">
    <location>
        <begin position="383"/>
        <end position="521"/>
    </location>
</feature>
<proteinExistence type="predicted"/>
<dbReference type="OrthoDB" id="5525679at2"/>
<evidence type="ECO:0000256" key="4">
    <source>
        <dbReference type="SAM" id="MobiDB-lite"/>
    </source>
</evidence>
<feature type="domain" description="Carbohydrate-binding module family 96" evidence="5">
    <location>
        <begin position="213"/>
        <end position="361"/>
    </location>
</feature>
<comment type="subcellular location">
    <subcellularLocation>
        <location evidence="1">Secreted</location>
    </subcellularLocation>
</comment>
<evidence type="ECO:0000313" key="7">
    <source>
        <dbReference type="Proteomes" id="UP000315369"/>
    </source>
</evidence>
<keyword evidence="7" id="KW-1185">Reference proteome</keyword>
<protein>
    <submittedName>
        <fullName evidence="6">DNRLRE domain-containing protein</fullName>
    </submittedName>
</protein>
<sequence>MALALLGGCGSSQGEVSASTRDVAPDGQRRDELNTQTVTIIAAADTHVVAMSPTTSFGSSPTMEVDRSPESEAYLRFLITPFEGTLTTARLRVYALDGSSDGPTAHDPRLDGRNWNELTTWNTRPPPANNILASAGAVTSGTWIELDISDLHISQNAYTDVHLRPDSTDGVTIASSEHPNAALRPQLVLTVESAEDHPPHRPTPLPVSGPPTLFNASADTYVSEAAPGSSAGGTSRKLWVDNGQKREAYLRFSVQGLTETVQRAILRLNVSDEGTAGGPSVYAIQGGWNESSVTWNTRPQRVGGVLSYVPFLSPLGTVEYDVTDLVRGNGDVSFGLYGNSTTPVTFVSRESSSVPGPQLLVWTGASRTAPGDACLTRREIVSTTLYPLHDTYIDQYRPDTTFHREASLKVDTQPGFYSYLDFDVQLPPGQVRRVLLQLYALEASDRAPRLLKSVPFDPKETTWSHPPPFVNEVLADAWAVKKDEWVEYDVTAIVTTSGRHAFQLYPSSNDGLSFASVDASREQILDAAPRLVVVTESAPFCSYRGTQPAGTTTWVKQSNRPEAERAIHTAPVPDGGFAVLSAVEQTQDGPYSGAETDVVTLHRADGGVAWTREFAHPGVTFRKVAVTTLGNVLATGEYSGAPDLGKGPLPQGQGMFLLKLTPTGAVDWTRGYRSWSQGEDGPEDNIIPVYDLATDAHGSAVVTGGFWGHADFGAGPVYSGKPRPYDDEGPNSFVLKVQWDGAYQWARVLAGQSLRGTQAVSVAVDAQENVTVGGWAAQGTDFGAGAITGQGPFVARWSVSGAPLWAWLLLTTYGHYADVLEVGVLPDGSVAFTGNFDGRFTFAGTSYASLEPDDFYDGQRDALLGRLSATGAEVALRRFQDDRGRSLSFGSLVVDASGNITTAQSGWGRLLGLGSVGFPEDVAPDRPTLAGFAPSLATRWVRVLDPLQSGLHLAPVGDGVIATGTLTAPFELDGTWYTPRLRRLDLLHVKLRP</sequence>
<evidence type="ECO:0000259" key="5">
    <source>
        <dbReference type="Pfam" id="PF24517"/>
    </source>
</evidence>